<protein>
    <submittedName>
        <fullName evidence="1">DNA topoisomerase 3-alpha</fullName>
        <ecNumber evidence="1">5.6.2.1</ecNumber>
    </submittedName>
</protein>
<evidence type="ECO:0000313" key="1">
    <source>
        <dbReference type="EMBL" id="KAJ1941040.1"/>
    </source>
</evidence>
<proteinExistence type="predicted"/>
<gene>
    <name evidence="1" type="primary">TOP3A</name>
    <name evidence="1" type="ORF">FBU59_003623</name>
</gene>
<dbReference type="Proteomes" id="UP001150603">
    <property type="component" value="Unassembled WGS sequence"/>
</dbReference>
<keyword evidence="1" id="KW-0413">Isomerase</keyword>
<name>A0ACC1J803_9FUNG</name>
<feature type="non-terminal residue" evidence="1">
    <location>
        <position position="193"/>
    </location>
</feature>
<keyword evidence="2" id="KW-1185">Reference proteome</keyword>
<comment type="caution">
    <text evidence="1">The sequence shown here is derived from an EMBL/GenBank/DDBJ whole genome shotgun (WGS) entry which is preliminary data.</text>
</comment>
<dbReference type="EMBL" id="JANBPW010002372">
    <property type="protein sequence ID" value="KAJ1941040.1"/>
    <property type="molecule type" value="Genomic_DNA"/>
</dbReference>
<reference evidence="1" key="1">
    <citation type="submission" date="2022-07" db="EMBL/GenBank/DDBJ databases">
        <title>Phylogenomic reconstructions and comparative analyses of Kickxellomycotina fungi.</title>
        <authorList>
            <person name="Reynolds N.K."/>
            <person name="Stajich J.E."/>
            <person name="Barry K."/>
            <person name="Grigoriev I.V."/>
            <person name="Crous P."/>
            <person name="Smith M.E."/>
        </authorList>
    </citation>
    <scope>NUCLEOTIDE SEQUENCE</scope>
    <source>
        <strain evidence="1">NRRL 5244</strain>
    </source>
</reference>
<sequence length="193" mass="21516">MILARNYLDIYPYDRWSESTVPVYRQGDTFEPTVFEMRSGSTTAPKLLTEGDLVKIMDKNGIGTDATYAEHIKKIIDREYIFRSPDSSLSPSTLGVGLVEGYDAIGLELSLTKPYLRREMEQELRKICDGHKSKADVIRESLHLYQAVYTKSTNEIDKLELALGRCMGATPLANAAWAPRGGNNGDDMGASQM</sequence>
<accession>A0ACC1J803</accession>
<evidence type="ECO:0000313" key="2">
    <source>
        <dbReference type="Proteomes" id="UP001150603"/>
    </source>
</evidence>
<dbReference type="EC" id="5.6.2.1" evidence="1"/>
<organism evidence="1 2">
    <name type="scientific">Linderina macrospora</name>
    <dbReference type="NCBI Taxonomy" id="4868"/>
    <lineage>
        <taxon>Eukaryota</taxon>
        <taxon>Fungi</taxon>
        <taxon>Fungi incertae sedis</taxon>
        <taxon>Zoopagomycota</taxon>
        <taxon>Kickxellomycotina</taxon>
        <taxon>Kickxellomycetes</taxon>
        <taxon>Kickxellales</taxon>
        <taxon>Kickxellaceae</taxon>
        <taxon>Linderina</taxon>
    </lineage>
</organism>